<organism evidence="2 3">
    <name type="scientific">Mangrovivirga halotolerans</name>
    <dbReference type="NCBI Taxonomy" id="2993936"/>
    <lineage>
        <taxon>Bacteria</taxon>
        <taxon>Pseudomonadati</taxon>
        <taxon>Bacteroidota</taxon>
        <taxon>Cytophagia</taxon>
        <taxon>Cytophagales</taxon>
        <taxon>Mangrovivirgaceae</taxon>
        <taxon>Mangrovivirga</taxon>
    </lineage>
</organism>
<feature type="chain" id="PRO_5045209498" evidence="1">
    <location>
        <begin position="22"/>
        <end position="55"/>
    </location>
</feature>
<sequence length="55" mass="5989">MKKLIATLSAAGIIISITAFTLNGDGNNQINKETAYEMEVVTTNLATDRIEADFR</sequence>
<evidence type="ECO:0000313" key="2">
    <source>
        <dbReference type="EMBL" id="MCX2742479.1"/>
    </source>
</evidence>
<accession>A0ABT3RM71</accession>
<dbReference type="RefSeq" id="WP_266054720.1">
    <property type="nucleotide sequence ID" value="NZ_JAPFQN010000002.1"/>
</dbReference>
<keyword evidence="3" id="KW-1185">Reference proteome</keyword>
<reference evidence="2 3" key="1">
    <citation type="submission" date="2022-11" db="EMBL/GenBank/DDBJ databases">
        <title>The characterization of three novel Bacteroidetes species and genomic analysis of their roles in tidal elemental geochemical cycles.</title>
        <authorList>
            <person name="Ma K."/>
        </authorList>
    </citation>
    <scope>NUCLEOTIDE SEQUENCE [LARGE SCALE GENOMIC DNA]</scope>
    <source>
        <strain evidence="2 3">M17</strain>
    </source>
</reference>
<gene>
    <name evidence="2" type="ORF">OO013_01310</name>
</gene>
<keyword evidence="1" id="KW-0732">Signal</keyword>
<proteinExistence type="predicted"/>
<dbReference type="EMBL" id="JAPFQN010000002">
    <property type="protein sequence ID" value="MCX2742479.1"/>
    <property type="molecule type" value="Genomic_DNA"/>
</dbReference>
<evidence type="ECO:0000313" key="3">
    <source>
        <dbReference type="Proteomes" id="UP001209885"/>
    </source>
</evidence>
<protein>
    <submittedName>
        <fullName evidence="2">Uncharacterized protein</fullName>
    </submittedName>
</protein>
<feature type="signal peptide" evidence="1">
    <location>
        <begin position="1"/>
        <end position="21"/>
    </location>
</feature>
<evidence type="ECO:0000256" key="1">
    <source>
        <dbReference type="SAM" id="SignalP"/>
    </source>
</evidence>
<dbReference type="Proteomes" id="UP001209885">
    <property type="component" value="Unassembled WGS sequence"/>
</dbReference>
<name>A0ABT3RM71_9BACT</name>
<comment type="caution">
    <text evidence="2">The sequence shown here is derived from an EMBL/GenBank/DDBJ whole genome shotgun (WGS) entry which is preliminary data.</text>
</comment>